<dbReference type="AlphaFoldDB" id="A0A0A1U131"/>
<accession>A0A0A1U131</accession>
<keyword evidence="2" id="KW-1185">Reference proteome</keyword>
<sequence>MPLPMILISTKSNTLRLHVCCTHAVCDGRTIEGLYRIVAHVFDNSVNLPVNTALPSFHYQELFAGISDDTLNRPFSRWKTNPTGPRILPDDKNVFYSFAADYTKYTFHEIQSFCSQMGVGVNSVLMCAYQRAYRKYYKLSDDVVLIAQVPSDTRRSSYASDTLKTRELFCASAPVRPLVTSQKNLFDEILECNKRLKEILSTEENCVFMRYSADTIDEKNGSLKENEINFSINLPMIGMSNIGQFKYTKNARVMLTANYHILVPPCVYSYNEGNVLNLYFMRSDPMPKELLQTVFDTFDDVFGQIGATRI</sequence>
<dbReference type="VEuPathDB" id="AmoebaDB:EIN_415930"/>
<reference evidence="1 2" key="1">
    <citation type="submission" date="2012-10" db="EMBL/GenBank/DDBJ databases">
        <authorList>
            <person name="Zafar N."/>
            <person name="Inman J."/>
            <person name="Hall N."/>
            <person name="Lorenzi H."/>
            <person name="Caler E."/>
        </authorList>
    </citation>
    <scope>NUCLEOTIDE SEQUENCE [LARGE SCALE GENOMIC DNA]</scope>
    <source>
        <strain evidence="1 2">IP1</strain>
    </source>
</reference>
<name>A0A0A1U131_ENTIV</name>
<evidence type="ECO:0000313" key="2">
    <source>
        <dbReference type="Proteomes" id="UP000014680"/>
    </source>
</evidence>
<protein>
    <recommendedName>
        <fullName evidence="3">Condensation domain-containing protein</fullName>
    </recommendedName>
</protein>
<proteinExistence type="predicted"/>
<evidence type="ECO:0000313" key="1">
    <source>
        <dbReference type="EMBL" id="ELP87720.1"/>
    </source>
</evidence>
<dbReference type="KEGG" id="eiv:EIN_415930"/>
<dbReference type="RefSeq" id="XP_004254491.1">
    <property type="nucleotide sequence ID" value="XM_004254443.1"/>
</dbReference>
<dbReference type="GeneID" id="14886696"/>
<gene>
    <name evidence="1" type="ORF">EIN_415930</name>
</gene>
<dbReference type="Proteomes" id="UP000014680">
    <property type="component" value="Unassembled WGS sequence"/>
</dbReference>
<organism evidence="1 2">
    <name type="scientific">Entamoeba invadens IP1</name>
    <dbReference type="NCBI Taxonomy" id="370355"/>
    <lineage>
        <taxon>Eukaryota</taxon>
        <taxon>Amoebozoa</taxon>
        <taxon>Evosea</taxon>
        <taxon>Archamoebae</taxon>
        <taxon>Mastigamoebida</taxon>
        <taxon>Entamoebidae</taxon>
        <taxon>Entamoeba</taxon>
    </lineage>
</organism>
<dbReference type="EMBL" id="KB206790">
    <property type="protein sequence ID" value="ELP87720.1"/>
    <property type="molecule type" value="Genomic_DNA"/>
</dbReference>
<evidence type="ECO:0008006" key="3">
    <source>
        <dbReference type="Google" id="ProtNLM"/>
    </source>
</evidence>